<evidence type="ECO:0000313" key="2">
    <source>
        <dbReference type="Proteomes" id="UP000887565"/>
    </source>
</evidence>
<keyword evidence="2" id="KW-1185">Reference proteome</keyword>
<proteinExistence type="predicted"/>
<feature type="compositionally biased region" description="Polar residues" evidence="1">
    <location>
        <begin position="224"/>
        <end position="235"/>
    </location>
</feature>
<dbReference type="Proteomes" id="UP000887565">
    <property type="component" value="Unplaced"/>
</dbReference>
<dbReference type="AlphaFoldDB" id="A0A915HWL5"/>
<feature type="region of interest" description="Disordered" evidence="1">
    <location>
        <begin position="133"/>
        <end position="163"/>
    </location>
</feature>
<organism evidence="2 3">
    <name type="scientific">Romanomermis culicivorax</name>
    <name type="common">Nematode worm</name>
    <dbReference type="NCBI Taxonomy" id="13658"/>
    <lineage>
        <taxon>Eukaryota</taxon>
        <taxon>Metazoa</taxon>
        <taxon>Ecdysozoa</taxon>
        <taxon>Nematoda</taxon>
        <taxon>Enoplea</taxon>
        <taxon>Dorylaimia</taxon>
        <taxon>Mermithida</taxon>
        <taxon>Mermithoidea</taxon>
        <taxon>Mermithidae</taxon>
        <taxon>Romanomermis</taxon>
    </lineage>
</organism>
<evidence type="ECO:0000256" key="1">
    <source>
        <dbReference type="SAM" id="MobiDB-lite"/>
    </source>
</evidence>
<feature type="compositionally biased region" description="Polar residues" evidence="1">
    <location>
        <begin position="259"/>
        <end position="281"/>
    </location>
</feature>
<feature type="region of interest" description="Disordered" evidence="1">
    <location>
        <begin position="318"/>
        <end position="353"/>
    </location>
</feature>
<sequence length="373" mass="39995">MFWVAEFLSDKTPQAVAVATTTTGGKAQMLSATTAAMGSKGHKPASKQSSVISATSAASLADSVSTVVAASVVRKPRTLNLPSITIQNAGQVHAEWPSSYTTWETWETQGFFSLAARSYKRPKQTAQRLMVEGASVGSTGDSDSESGSRLTSPAVLSKQDHGGRKGLFTKKKDKYSYLDYFGFVLVVKFDHCFEESDAYHLENADDSDHDSSSPGTPRHRLSTEDTPMASSSSPLLPNADDSDHDSSSPGTPRHRLSTEDTPMASSSSPLLPVTGSSTSCPGGTKKKAGRLQMALNILKSVRSDGHGGLDELEMMTLSESEIEKSQEDLSGGELSDSSANKRRRISFKNAARGLRLLTKARRKRAHEDSEDNA</sequence>
<reference evidence="3" key="1">
    <citation type="submission" date="2022-11" db="UniProtKB">
        <authorList>
            <consortium name="WormBaseParasite"/>
        </authorList>
    </citation>
    <scope>IDENTIFICATION</scope>
</reference>
<name>A0A915HWL5_ROMCU</name>
<accession>A0A915HWL5</accession>
<evidence type="ECO:0000313" key="3">
    <source>
        <dbReference type="WBParaSite" id="nRc.2.0.1.t05947-RA"/>
    </source>
</evidence>
<protein>
    <submittedName>
        <fullName evidence="3">Uncharacterized protein</fullName>
    </submittedName>
</protein>
<feature type="region of interest" description="Disordered" evidence="1">
    <location>
        <begin position="203"/>
        <end position="287"/>
    </location>
</feature>
<dbReference type="WBParaSite" id="nRc.2.0.1.t05947-RA">
    <property type="protein sequence ID" value="nRc.2.0.1.t05947-RA"/>
    <property type="gene ID" value="nRc.2.0.1.g05947"/>
</dbReference>
<feature type="compositionally biased region" description="Low complexity" evidence="1">
    <location>
        <begin position="135"/>
        <end position="148"/>
    </location>
</feature>